<dbReference type="Pfam" id="PF00271">
    <property type="entry name" value="Helicase_C"/>
    <property type="match status" value="1"/>
</dbReference>
<comment type="subcellular location">
    <subcellularLocation>
        <location evidence="1">Nucleus</location>
    </subcellularLocation>
</comment>
<dbReference type="InterPro" id="IPR001650">
    <property type="entry name" value="Helicase_C-like"/>
</dbReference>
<dbReference type="Pfam" id="PF00176">
    <property type="entry name" value="SNF2-rel_dom"/>
    <property type="match status" value="1"/>
</dbReference>
<dbReference type="InterPro" id="IPR049730">
    <property type="entry name" value="SNF2/RAD54-like_C"/>
</dbReference>
<keyword evidence="3" id="KW-0378">Hydrolase</keyword>
<keyword evidence="6" id="KW-0539">Nucleus</keyword>
<evidence type="ECO:0000259" key="8">
    <source>
        <dbReference type="PROSITE" id="PS51194"/>
    </source>
</evidence>
<gene>
    <name evidence="9" type="ORF">M6B38_163695</name>
</gene>
<keyword evidence="10" id="KW-1185">Reference proteome</keyword>
<dbReference type="AlphaFoldDB" id="A0AAX6EXT8"/>
<dbReference type="GO" id="GO:0016787">
    <property type="term" value="F:hydrolase activity"/>
    <property type="evidence" value="ECO:0007669"/>
    <property type="project" value="UniProtKB-KW"/>
</dbReference>
<dbReference type="GO" id="GO:0005524">
    <property type="term" value="F:ATP binding"/>
    <property type="evidence" value="ECO:0007669"/>
    <property type="project" value="UniProtKB-KW"/>
</dbReference>
<dbReference type="GO" id="GO:0080188">
    <property type="term" value="P:gene silencing by siRNA-directed DNA methylation"/>
    <property type="evidence" value="ECO:0007669"/>
    <property type="project" value="InterPro"/>
</dbReference>
<evidence type="ECO:0000256" key="4">
    <source>
        <dbReference type="ARBA" id="ARBA00022806"/>
    </source>
</evidence>
<reference evidence="9" key="2">
    <citation type="submission" date="2023-04" db="EMBL/GenBank/DDBJ databases">
        <authorList>
            <person name="Bruccoleri R.E."/>
            <person name="Oakeley E.J."/>
            <person name="Faust A.-M."/>
            <person name="Dessus-Babus S."/>
            <person name="Altorfer M."/>
            <person name="Burckhardt D."/>
            <person name="Oertli M."/>
            <person name="Naumann U."/>
            <person name="Petersen F."/>
            <person name="Wong J."/>
        </authorList>
    </citation>
    <scope>NUCLEOTIDE SEQUENCE</scope>
    <source>
        <strain evidence="9">GSM-AAB239-AS_SAM_17_03QT</strain>
        <tissue evidence="9">Leaf</tissue>
    </source>
</reference>
<dbReference type="PROSITE" id="PS51192">
    <property type="entry name" value="HELICASE_ATP_BIND_1"/>
    <property type="match status" value="1"/>
</dbReference>
<dbReference type="InterPro" id="IPR038718">
    <property type="entry name" value="SNF2-like_sf"/>
</dbReference>
<dbReference type="InterPro" id="IPR000330">
    <property type="entry name" value="SNF2_N"/>
</dbReference>
<dbReference type="InterPro" id="IPR027417">
    <property type="entry name" value="P-loop_NTPase"/>
</dbReference>
<keyword evidence="2" id="KW-0547">Nucleotide-binding</keyword>
<evidence type="ECO:0000313" key="9">
    <source>
        <dbReference type="EMBL" id="KAJ6808940.1"/>
    </source>
</evidence>
<dbReference type="EMBL" id="JANAVB010033217">
    <property type="protein sequence ID" value="KAJ6808940.1"/>
    <property type="molecule type" value="Genomic_DNA"/>
</dbReference>
<reference evidence="9" key="1">
    <citation type="journal article" date="2023" name="GigaByte">
        <title>Genome assembly of the bearded iris, Iris pallida Lam.</title>
        <authorList>
            <person name="Bruccoleri R.E."/>
            <person name="Oakeley E.J."/>
            <person name="Faust A.M.E."/>
            <person name="Altorfer M."/>
            <person name="Dessus-Babus S."/>
            <person name="Burckhardt D."/>
            <person name="Oertli M."/>
            <person name="Naumann U."/>
            <person name="Petersen F."/>
            <person name="Wong J."/>
        </authorList>
    </citation>
    <scope>NUCLEOTIDE SEQUENCE</scope>
    <source>
        <strain evidence="9">GSM-AAB239-AS_SAM_17_03QT</strain>
    </source>
</reference>
<dbReference type="GO" id="GO:0004386">
    <property type="term" value="F:helicase activity"/>
    <property type="evidence" value="ECO:0007669"/>
    <property type="project" value="UniProtKB-KW"/>
</dbReference>
<evidence type="ECO:0000256" key="1">
    <source>
        <dbReference type="ARBA" id="ARBA00004123"/>
    </source>
</evidence>
<evidence type="ECO:0000259" key="7">
    <source>
        <dbReference type="PROSITE" id="PS51192"/>
    </source>
</evidence>
<dbReference type="InterPro" id="IPR044567">
    <property type="entry name" value="CLSY/DRD1"/>
</dbReference>
<evidence type="ECO:0000256" key="5">
    <source>
        <dbReference type="ARBA" id="ARBA00022840"/>
    </source>
</evidence>
<evidence type="ECO:0000256" key="3">
    <source>
        <dbReference type="ARBA" id="ARBA00022801"/>
    </source>
</evidence>
<dbReference type="Proteomes" id="UP001140949">
    <property type="component" value="Unassembled WGS sequence"/>
</dbReference>
<keyword evidence="5" id="KW-0067">ATP-binding</keyword>
<dbReference type="Gene3D" id="3.40.50.300">
    <property type="entry name" value="P-loop containing nucleotide triphosphate hydrolases"/>
    <property type="match status" value="1"/>
</dbReference>
<dbReference type="CDD" id="cd18793">
    <property type="entry name" value="SF2_C_SNF"/>
    <property type="match status" value="1"/>
</dbReference>
<organism evidence="9 10">
    <name type="scientific">Iris pallida</name>
    <name type="common">Sweet iris</name>
    <dbReference type="NCBI Taxonomy" id="29817"/>
    <lineage>
        <taxon>Eukaryota</taxon>
        <taxon>Viridiplantae</taxon>
        <taxon>Streptophyta</taxon>
        <taxon>Embryophyta</taxon>
        <taxon>Tracheophyta</taxon>
        <taxon>Spermatophyta</taxon>
        <taxon>Magnoliopsida</taxon>
        <taxon>Liliopsida</taxon>
        <taxon>Asparagales</taxon>
        <taxon>Iridaceae</taxon>
        <taxon>Iridoideae</taxon>
        <taxon>Irideae</taxon>
        <taxon>Iris</taxon>
    </lineage>
</organism>
<feature type="domain" description="Helicase C-terminal" evidence="8">
    <location>
        <begin position="1036"/>
        <end position="1211"/>
    </location>
</feature>
<dbReference type="SMART" id="SM00490">
    <property type="entry name" value="HELICc"/>
    <property type="match status" value="1"/>
</dbReference>
<dbReference type="Gene3D" id="3.40.50.10810">
    <property type="entry name" value="Tandem AAA-ATPase domain"/>
    <property type="match status" value="1"/>
</dbReference>
<name>A0AAX6EXT8_IRIPA</name>
<proteinExistence type="predicted"/>
<evidence type="ECO:0000256" key="6">
    <source>
        <dbReference type="ARBA" id="ARBA00023242"/>
    </source>
</evidence>
<sequence>MTKQPFLRRKHPIDSIPFEAFYYGSWHGVDLVSIRDGKMFIQLRYDGSIIEDTICGDYIRPRSRKASTFDCLHFLKTGVDVCVRSARPITDQEPEEPLWHDAKIISIKGDHYQDRCTCLFSVAFNKNGSLADKLKNTSVTEVVNIDNLAILQKLHCEPCEDGFHQWTSTEDCVSASRSKLLSGTISSEISWLIVLSTLRGTEFNIDLVQNKILYHILNDVQGVSNTASIQSNGDVCVTSPASGEEIKVMRFRRCDEIVRPKVGTFTIRNSEENNLECRAIEVEEDPLLDVVDCDSEVEILYDSASLRRSKRRKTLPDRFTSYSSPNFDRCPPKKLVDDLGRIIENSAYTEPSSPREKEPYEQNLMHKISNSMDRETFGTNSVILQLDDQLDRTQPSFIMEVEDICEFPERKVQGGLKLKKSCSKFKKGGNSPPSYKTNHFSWTNQYKYPNRKKLLSSMECEELIKRCMRNIEAETEFPLQPDSEWADSQTKLLVELQEFKWSPDDDPQIKTDENEDLWKEMEHSLSTLALLEQKRKLEPEHNEATDAIDKDGKKPCQHDCKFNEQIGMTCQLCNLVCTEIRDIAPRFFRTDGWTSSLEKVERNTLQWMKSCTLESGSFDDAVPSLEMSPSEPCENVWALIPDLRSKLHSHQKKAFEFIWGNIAGSLKPEEMNNLSENTGGCVISHSPGSGKTLLMISFLVSYLKLFSRSRPLILAPKIAVYIWCKEFEKWGISIPLHVIHPVESFKNKTWDPKLFAAGDRRPSLKVMQVMDCLLKLKQWHEKPSVLLMSYSTFFALSDEKSKNECRRFMADLLRDSPGILILDEGHNPRSTRSKLRKLLMKVNTESRVLLSGTLFQNNFEEYFNTLSLARPRFVDDVIRKLDRNMFNILCGRNQKGDKRKNRKERLARKRFIEEIGQKIESSAENERSQGFNLLNRTTSQFIDVYEGAICDQLPGLHVYTLMLTSSDVQREILKKLQNSIIHKRCPLELELLIQVGSMHPWLIKTIGRVGDYFSIDELDNLESYKKKFQSGSKVKFVIELVQKCTIRGEKVLIFCHNISPINFLVELFGIVFGWSRGEDVLVLQGDQELSERAMIMDKFNGDSGNKYKVLIASTLACAEGISLIAASRVVLLDSEWNHSKTRQAIARAFRLGQERVVYVYRLLALGTWEEDKYHSNEWKAWLSKMIFLGRYIKFSSSRHVDHVDVEDEILKELVEEDPTKTIQLIMKQE</sequence>
<dbReference type="PANTHER" id="PTHR45821">
    <property type="entry name" value="SNF2 DOMAIN-CONTAINING PROTEIN CLASSY 2-RELATED"/>
    <property type="match status" value="1"/>
</dbReference>
<evidence type="ECO:0000256" key="2">
    <source>
        <dbReference type="ARBA" id="ARBA00022741"/>
    </source>
</evidence>
<dbReference type="SUPFAM" id="SSF52540">
    <property type="entry name" value="P-loop containing nucleoside triphosphate hydrolases"/>
    <property type="match status" value="2"/>
</dbReference>
<dbReference type="PANTHER" id="PTHR45821:SF2">
    <property type="entry name" value="SNF2 DOMAIN-CONTAINING PROTEIN CLASSY 2"/>
    <property type="match status" value="1"/>
</dbReference>
<dbReference type="InterPro" id="IPR014001">
    <property type="entry name" value="Helicase_ATP-bd"/>
</dbReference>
<comment type="caution">
    <text evidence="9">The sequence shown here is derived from an EMBL/GenBank/DDBJ whole genome shotgun (WGS) entry which is preliminary data.</text>
</comment>
<keyword evidence="4" id="KW-0347">Helicase</keyword>
<dbReference type="SMART" id="SM00487">
    <property type="entry name" value="DEXDc"/>
    <property type="match status" value="1"/>
</dbReference>
<dbReference type="GO" id="GO:0005634">
    <property type="term" value="C:nucleus"/>
    <property type="evidence" value="ECO:0007669"/>
    <property type="project" value="UniProtKB-SubCell"/>
</dbReference>
<dbReference type="PROSITE" id="PS51194">
    <property type="entry name" value="HELICASE_CTER"/>
    <property type="match status" value="1"/>
</dbReference>
<feature type="domain" description="Helicase ATP-binding" evidence="7">
    <location>
        <begin position="672"/>
        <end position="872"/>
    </location>
</feature>
<evidence type="ECO:0000313" key="10">
    <source>
        <dbReference type="Proteomes" id="UP001140949"/>
    </source>
</evidence>
<protein>
    <submittedName>
        <fullName evidence="9">SNF2 domain-containing protein CLASSY 1-like</fullName>
    </submittedName>
</protein>
<accession>A0AAX6EXT8</accession>